<evidence type="ECO:0000256" key="9">
    <source>
        <dbReference type="ARBA" id="ARBA00022837"/>
    </source>
</evidence>
<feature type="disulfide bond" evidence="15">
    <location>
        <begin position="133"/>
        <end position="148"/>
    </location>
</feature>
<evidence type="ECO:0000259" key="21">
    <source>
        <dbReference type="SMART" id="SM00181"/>
    </source>
</evidence>
<feature type="disulfide bond" evidence="15">
    <location>
        <begin position="172"/>
        <end position="187"/>
    </location>
</feature>
<keyword evidence="3" id="KW-1003">Cell membrane</keyword>
<comment type="caution">
    <text evidence="22">The sequence shown here is derived from an EMBL/GenBank/DDBJ whole genome shotgun (WGS) entry which is preliminary data.</text>
</comment>
<feature type="transmembrane region" description="Helical" evidence="18">
    <location>
        <begin position="806"/>
        <end position="829"/>
    </location>
</feature>
<feature type="domain" description="EGF-like" evidence="21">
    <location>
        <begin position="404"/>
        <end position="441"/>
    </location>
</feature>
<dbReference type="PANTHER" id="PTHR22722">
    <property type="entry name" value="LOW-DENSITY LIPOPROTEIN RECEPTOR-RELATED PROTEIN 2-RELATED"/>
    <property type="match status" value="1"/>
</dbReference>
<gene>
    <name evidence="22" type="ORF">LSH36_25g03031</name>
</gene>
<comment type="caution">
    <text evidence="15">Lacks conserved residue(s) required for the propagation of feature annotation.</text>
</comment>
<evidence type="ECO:0000256" key="18">
    <source>
        <dbReference type="SAM" id="Phobius"/>
    </source>
</evidence>
<keyword evidence="10 18" id="KW-1133">Transmembrane helix</keyword>
<dbReference type="PANTHER" id="PTHR22722:SF14">
    <property type="entry name" value="MEGALIN, ISOFORM A"/>
    <property type="match status" value="1"/>
</dbReference>
<feature type="domain" description="EGF-like" evidence="21">
    <location>
        <begin position="64"/>
        <end position="109"/>
    </location>
</feature>
<evidence type="ECO:0000256" key="6">
    <source>
        <dbReference type="ARBA" id="ARBA00022692"/>
    </source>
</evidence>
<dbReference type="EMBL" id="JAODUP010000025">
    <property type="protein sequence ID" value="KAK2167676.1"/>
    <property type="molecule type" value="Genomic_DNA"/>
</dbReference>
<dbReference type="PRINTS" id="PR00261">
    <property type="entry name" value="LDLRECEPTOR"/>
</dbReference>
<dbReference type="GO" id="GO:0005886">
    <property type="term" value="C:plasma membrane"/>
    <property type="evidence" value="ECO:0007669"/>
    <property type="project" value="UniProtKB-SubCell"/>
</dbReference>
<evidence type="ECO:0000256" key="11">
    <source>
        <dbReference type="ARBA" id="ARBA00023136"/>
    </source>
</evidence>
<dbReference type="PROSITE" id="PS00010">
    <property type="entry name" value="ASX_HYDROXYL"/>
    <property type="match status" value="1"/>
</dbReference>
<dbReference type="GO" id="GO:0005509">
    <property type="term" value="F:calcium ion binding"/>
    <property type="evidence" value="ECO:0007669"/>
    <property type="project" value="InterPro"/>
</dbReference>
<dbReference type="InterPro" id="IPR026823">
    <property type="entry name" value="cEGF"/>
</dbReference>
<feature type="domain" description="EGF-like" evidence="21">
    <location>
        <begin position="363"/>
        <end position="400"/>
    </location>
</feature>
<dbReference type="PROSITE" id="PS50068">
    <property type="entry name" value="LDLRA_2"/>
    <property type="match status" value="8"/>
</dbReference>
<dbReference type="InterPro" id="IPR002172">
    <property type="entry name" value="LDrepeatLR_classA_rpt"/>
</dbReference>
<feature type="repeat" description="LDL-receptor class B" evidence="16">
    <location>
        <begin position="579"/>
        <end position="622"/>
    </location>
</feature>
<dbReference type="InterPro" id="IPR036055">
    <property type="entry name" value="LDL_receptor-like_sf"/>
</dbReference>
<feature type="region of interest" description="Disordered" evidence="17">
    <location>
        <begin position="861"/>
        <end position="883"/>
    </location>
</feature>
<keyword evidence="5" id="KW-0254">Endocytosis</keyword>
<dbReference type="Gene3D" id="4.10.400.10">
    <property type="entry name" value="Low-density Lipoprotein Receptor"/>
    <property type="match status" value="8"/>
</dbReference>
<feature type="disulfide bond" evidence="15">
    <location>
        <begin position="50"/>
        <end position="65"/>
    </location>
</feature>
<dbReference type="GO" id="GO:0006897">
    <property type="term" value="P:endocytosis"/>
    <property type="evidence" value="ECO:0007669"/>
    <property type="project" value="UniProtKB-KW"/>
</dbReference>
<dbReference type="InterPro" id="IPR051221">
    <property type="entry name" value="LDLR-related"/>
</dbReference>
<reference evidence="22" key="1">
    <citation type="journal article" date="2023" name="Mol. Biol. Evol.">
        <title>Third-Generation Sequencing Reveals the Adaptive Role of the Epigenome in Three Deep-Sea Polychaetes.</title>
        <authorList>
            <person name="Perez M."/>
            <person name="Aroh O."/>
            <person name="Sun Y."/>
            <person name="Lan Y."/>
            <person name="Juniper S.K."/>
            <person name="Young C.R."/>
            <person name="Angers B."/>
            <person name="Qian P.Y."/>
        </authorList>
    </citation>
    <scope>NUCLEOTIDE SEQUENCE</scope>
    <source>
        <strain evidence="22">P08H-3</strain>
    </source>
</reference>
<dbReference type="SUPFAM" id="SSF63825">
    <property type="entry name" value="YWTD domain"/>
    <property type="match status" value="1"/>
</dbReference>
<protein>
    <recommendedName>
        <fullName evidence="24">Very low-density lipoprotein receptor</fullName>
    </recommendedName>
</protein>
<keyword evidence="9" id="KW-0106">Calcium</keyword>
<keyword evidence="13" id="KW-0675">Receptor</keyword>
<feature type="domain" description="EGF-like calcium-binding" evidence="20">
    <location>
        <begin position="401"/>
        <end position="441"/>
    </location>
</feature>
<dbReference type="SUPFAM" id="SSF57196">
    <property type="entry name" value="EGF/Laminin"/>
    <property type="match status" value="3"/>
</dbReference>
<evidence type="ECO:0000313" key="22">
    <source>
        <dbReference type="EMBL" id="KAK2167676.1"/>
    </source>
</evidence>
<feature type="repeat" description="LDL-receptor class B" evidence="16">
    <location>
        <begin position="623"/>
        <end position="667"/>
    </location>
</feature>
<dbReference type="Pfam" id="PF14670">
    <property type="entry name" value="FXa_inhibition"/>
    <property type="match status" value="1"/>
</dbReference>
<feature type="domain" description="EGF-like calcium-binding" evidence="20">
    <location>
        <begin position="343"/>
        <end position="400"/>
    </location>
</feature>
<dbReference type="Proteomes" id="UP001208570">
    <property type="component" value="Unassembled WGS sequence"/>
</dbReference>
<dbReference type="FunFam" id="4.10.400.10:FF:000045">
    <property type="entry name" value="Low-density lipoprotein receptor-related protein 2"/>
    <property type="match status" value="1"/>
</dbReference>
<dbReference type="FunFam" id="4.10.400.10:FF:000002">
    <property type="entry name" value="Low-density lipoprotein receptor-related protein 1"/>
    <property type="match status" value="1"/>
</dbReference>
<dbReference type="Pfam" id="PF00057">
    <property type="entry name" value="Ldl_recept_a"/>
    <property type="match status" value="8"/>
</dbReference>
<evidence type="ECO:0000256" key="16">
    <source>
        <dbReference type="PROSITE-ProRule" id="PRU00461"/>
    </source>
</evidence>
<dbReference type="SMART" id="SM00135">
    <property type="entry name" value="LY"/>
    <property type="match status" value="5"/>
</dbReference>
<feature type="repeat" description="LDL-receptor class B" evidence="16">
    <location>
        <begin position="487"/>
        <end position="533"/>
    </location>
</feature>
<keyword evidence="12 15" id="KW-1015">Disulfide bond</keyword>
<feature type="repeat" description="LDL-receptor class B" evidence="16">
    <location>
        <begin position="534"/>
        <end position="576"/>
    </location>
</feature>
<dbReference type="Gene3D" id="2.120.10.30">
    <property type="entry name" value="TolB, C-terminal domain"/>
    <property type="match status" value="1"/>
</dbReference>
<keyword evidence="23" id="KW-1185">Reference proteome</keyword>
<evidence type="ECO:0000256" key="5">
    <source>
        <dbReference type="ARBA" id="ARBA00022583"/>
    </source>
</evidence>
<evidence type="ECO:0000256" key="7">
    <source>
        <dbReference type="ARBA" id="ARBA00022729"/>
    </source>
</evidence>
<dbReference type="InterPro" id="IPR018097">
    <property type="entry name" value="EGF_Ca-bd_CS"/>
</dbReference>
<evidence type="ECO:0000259" key="20">
    <source>
        <dbReference type="SMART" id="SM00179"/>
    </source>
</evidence>
<dbReference type="CDD" id="cd12087">
    <property type="entry name" value="TM_EGFR-like"/>
    <property type="match status" value="1"/>
</dbReference>
<dbReference type="InterPro" id="IPR000742">
    <property type="entry name" value="EGF"/>
</dbReference>
<proteinExistence type="inferred from homology"/>
<dbReference type="CDD" id="cd00054">
    <property type="entry name" value="EGF_CA"/>
    <property type="match status" value="1"/>
</dbReference>
<keyword evidence="8" id="KW-0677">Repeat</keyword>
<evidence type="ECO:0000256" key="1">
    <source>
        <dbReference type="ARBA" id="ARBA00004251"/>
    </source>
</evidence>
<dbReference type="PROSITE" id="PS01209">
    <property type="entry name" value="LDLRA_1"/>
    <property type="match status" value="4"/>
</dbReference>
<feature type="domain" description="EGF-like" evidence="21">
    <location>
        <begin position="720"/>
        <end position="763"/>
    </location>
</feature>
<dbReference type="InterPro" id="IPR011042">
    <property type="entry name" value="6-blade_b-propeller_TolB-like"/>
</dbReference>
<feature type="chain" id="PRO_5042201600" description="Very low-density lipoprotein receptor" evidence="19">
    <location>
        <begin position="29"/>
        <end position="883"/>
    </location>
</feature>
<dbReference type="GO" id="GO:0043235">
    <property type="term" value="C:receptor complex"/>
    <property type="evidence" value="ECO:0007669"/>
    <property type="project" value="TreeGrafter"/>
</dbReference>
<comment type="similarity">
    <text evidence="2">Belongs to the LDLR family.</text>
</comment>
<dbReference type="PROSITE" id="PS51120">
    <property type="entry name" value="LDLRB"/>
    <property type="match status" value="4"/>
</dbReference>
<keyword evidence="7 19" id="KW-0732">Signal</keyword>
<feature type="signal peptide" evidence="19">
    <location>
        <begin position="1"/>
        <end position="28"/>
    </location>
</feature>
<dbReference type="SMART" id="SM00179">
    <property type="entry name" value="EGF_CA"/>
    <property type="match status" value="2"/>
</dbReference>
<dbReference type="FunFam" id="2.10.25.10:FF:000009">
    <property type="entry name" value="Low-density lipoprotein receptor isoform 1"/>
    <property type="match status" value="1"/>
</dbReference>
<dbReference type="FunFam" id="2.120.10.30:FF:000008">
    <property type="entry name" value="Low-density lipoprotein receptor-related protein 4"/>
    <property type="match status" value="1"/>
</dbReference>
<dbReference type="Pfam" id="PF00058">
    <property type="entry name" value="Ldl_recept_b"/>
    <property type="match status" value="3"/>
</dbReference>
<evidence type="ECO:0000256" key="19">
    <source>
        <dbReference type="SAM" id="SignalP"/>
    </source>
</evidence>
<evidence type="ECO:0000256" key="17">
    <source>
        <dbReference type="SAM" id="MobiDB-lite"/>
    </source>
</evidence>
<comment type="subcellular location">
    <subcellularLocation>
        <location evidence="1">Cell membrane</location>
        <topology evidence="1">Single-pass type I membrane protein</topology>
    </subcellularLocation>
</comment>
<dbReference type="InterPro" id="IPR000152">
    <property type="entry name" value="EGF-type_Asp/Asn_hydroxyl_site"/>
</dbReference>
<evidence type="ECO:0008006" key="24">
    <source>
        <dbReference type="Google" id="ProtNLM"/>
    </source>
</evidence>
<evidence type="ECO:0000256" key="8">
    <source>
        <dbReference type="ARBA" id="ARBA00022737"/>
    </source>
</evidence>
<feature type="disulfide bond" evidence="15">
    <location>
        <begin position="238"/>
        <end position="250"/>
    </location>
</feature>
<feature type="disulfide bond" evidence="15">
    <location>
        <begin position="257"/>
        <end position="272"/>
    </location>
</feature>
<keyword evidence="14" id="KW-0325">Glycoprotein</keyword>
<evidence type="ECO:0000256" key="4">
    <source>
        <dbReference type="ARBA" id="ARBA00022536"/>
    </source>
</evidence>
<keyword evidence="4" id="KW-0245">EGF-like domain</keyword>
<evidence type="ECO:0000256" key="3">
    <source>
        <dbReference type="ARBA" id="ARBA00022475"/>
    </source>
</evidence>
<feature type="disulfide bond" evidence="15">
    <location>
        <begin position="160"/>
        <end position="178"/>
    </location>
</feature>
<dbReference type="SMART" id="SM00181">
    <property type="entry name" value="EGF"/>
    <property type="match status" value="5"/>
</dbReference>
<dbReference type="SMART" id="SM00192">
    <property type="entry name" value="LDLa"/>
    <property type="match status" value="8"/>
</dbReference>
<accession>A0AAD9KAN7</accession>
<keyword evidence="11 18" id="KW-0472">Membrane</keyword>
<dbReference type="AlphaFoldDB" id="A0AAD9KAN7"/>
<dbReference type="FunFam" id="4.10.400.10:FF:000011">
    <property type="entry name" value="Low-density lipoprotein receptor-related protein 1"/>
    <property type="match status" value="1"/>
</dbReference>
<dbReference type="InterPro" id="IPR000033">
    <property type="entry name" value="LDLR_classB_rpt"/>
</dbReference>
<feature type="disulfide bond" evidence="15">
    <location>
        <begin position="213"/>
        <end position="228"/>
    </location>
</feature>
<keyword evidence="6 18" id="KW-0812">Transmembrane</keyword>
<feature type="disulfide bond" evidence="15">
    <location>
        <begin position="153"/>
        <end position="165"/>
    </location>
</feature>
<dbReference type="SUPFAM" id="SSF57424">
    <property type="entry name" value="LDL receptor-like module"/>
    <property type="match status" value="8"/>
</dbReference>
<sequence length="883" mass="97942">MGIDLMMSPRTLAFLFSLTVLRFTVVAGICGSSEFMCESDKKCIPALWKCDDHPDCDDGSDEKECAPRSCDKDTMFKCHNGTACIPIRWECDGEEDCDDGSDEDSVLCAGKTCTTEQFSCGEGQMCIPATWQCDTSKDCPDGSDEVNCETRSCLAEEFSCANGQCITVRWYCDGDNDCGDNSDEANCAPPTCPPGEFLCSGNATRCIPEAWLCDGDIDCHDQSDERGCTSTPGRDQTCSNTEFMCANYECIHKSWKCDGEVDCVDGSDEVDCHVNCRQDQFTCKSGNQCLAGYQECDGVLDCYDGSDESPDICPAETQKCKDDEFDCTLDGTNCIPLSLVCNKINDCGSGEDEQKALCRAEDPCLLDNGGCDHKCVNTHRGLQCSCNAGYELGEDGKSCTDIDECKISGMCSQLCRNTIGSFRCHCVEGYVRDPNNHRFCKVAGKEPHLLFSNRYDMRKVGLHSGTYHSVLDKLKAAIGLDYDYLENKVYYTDVALEQVMEADMIEGQVNNRSTVLVKNSVNTPDGLALDWIHKNLYWTDTGMDTIEVLSLSTKYRKTLFNTDLDEPRAIVVDPRENQGWIYWTDWGTHPKIERAGMDGSHRSIIVKDDVLWPNGLTIDYMLNRLFWVDAKLHTIGSSDLGGLHHEVILSSGHYLKHPFAVTVFEDWVYWTDWETESIHSVRKFKNTTHPNPVRNSVIGLQSPMDVRVYHELKQPKASNRCGVSNGNCSHLCLPSPKYSEKSASFSCQCPNGMTMMSDGRTCLSPVKAPPVLKKNTTATENVPVVSDHVEPITEPAGSSDQQVGKIAGIVVGILSALVIVAALIGFFVYRSLMRRNIKCLNFDNPVYRKTTEDTFSLEKNQYQPSRTLPPTLEPLTSGSNEYV</sequence>
<feature type="disulfide bond" evidence="15">
    <location>
        <begin position="245"/>
        <end position="263"/>
    </location>
</feature>
<dbReference type="CDD" id="cd00112">
    <property type="entry name" value="LDLa"/>
    <property type="match status" value="8"/>
</dbReference>
<feature type="domain" description="EGF-like" evidence="21">
    <location>
        <begin position="112"/>
        <end position="149"/>
    </location>
</feature>
<dbReference type="InterPro" id="IPR001881">
    <property type="entry name" value="EGF-like_Ca-bd_dom"/>
</dbReference>
<name>A0AAD9KAN7_9ANNE</name>
<organism evidence="22 23">
    <name type="scientific">Paralvinella palmiformis</name>
    <dbReference type="NCBI Taxonomy" id="53620"/>
    <lineage>
        <taxon>Eukaryota</taxon>
        <taxon>Metazoa</taxon>
        <taxon>Spiralia</taxon>
        <taxon>Lophotrochozoa</taxon>
        <taxon>Annelida</taxon>
        <taxon>Polychaeta</taxon>
        <taxon>Sedentaria</taxon>
        <taxon>Canalipalpata</taxon>
        <taxon>Terebellida</taxon>
        <taxon>Terebelliformia</taxon>
        <taxon>Alvinellidae</taxon>
        <taxon>Paralvinella</taxon>
    </lineage>
</organism>
<evidence type="ECO:0000256" key="2">
    <source>
        <dbReference type="ARBA" id="ARBA00009939"/>
    </source>
</evidence>
<dbReference type="InterPro" id="IPR023415">
    <property type="entry name" value="LDLR_class-A_CS"/>
</dbReference>
<evidence type="ECO:0000256" key="10">
    <source>
        <dbReference type="ARBA" id="ARBA00022989"/>
    </source>
</evidence>
<evidence type="ECO:0000313" key="23">
    <source>
        <dbReference type="Proteomes" id="UP001208570"/>
    </source>
</evidence>
<evidence type="ECO:0000256" key="14">
    <source>
        <dbReference type="ARBA" id="ARBA00023180"/>
    </source>
</evidence>
<evidence type="ECO:0000256" key="12">
    <source>
        <dbReference type="ARBA" id="ARBA00023157"/>
    </source>
</evidence>
<evidence type="ECO:0000256" key="15">
    <source>
        <dbReference type="PROSITE-ProRule" id="PRU00124"/>
    </source>
</evidence>
<dbReference type="Gene3D" id="2.10.25.10">
    <property type="entry name" value="Laminin"/>
    <property type="match status" value="2"/>
</dbReference>
<dbReference type="PROSITE" id="PS01187">
    <property type="entry name" value="EGF_CA"/>
    <property type="match status" value="1"/>
</dbReference>
<dbReference type="Pfam" id="PF12662">
    <property type="entry name" value="cEGF"/>
    <property type="match status" value="1"/>
</dbReference>
<evidence type="ECO:0000256" key="13">
    <source>
        <dbReference type="ARBA" id="ARBA00023170"/>
    </source>
</evidence>